<protein>
    <submittedName>
        <fullName evidence="1">Uncharacterized protein</fullName>
    </submittedName>
</protein>
<dbReference type="Proteomes" id="UP000326289">
    <property type="component" value="Unassembled WGS sequence"/>
</dbReference>
<gene>
    <name evidence="1" type="ORF">BDV30DRAFT_246221</name>
</gene>
<organism evidence="1 2">
    <name type="scientific">Aspergillus minisclerotigenes</name>
    <dbReference type="NCBI Taxonomy" id="656917"/>
    <lineage>
        <taxon>Eukaryota</taxon>
        <taxon>Fungi</taxon>
        <taxon>Dikarya</taxon>
        <taxon>Ascomycota</taxon>
        <taxon>Pezizomycotina</taxon>
        <taxon>Eurotiomycetes</taxon>
        <taxon>Eurotiomycetidae</taxon>
        <taxon>Eurotiales</taxon>
        <taxon>Aspergillaceae</taxon>
        <taxon>Aspergillus</taxon>
        <taxon>Aspergillus subgen. Circumdati</taxon>
    </lineage>
</organism>
<evidence type="ECO:0000313" key="1">
    <source>
        <dbReference type="EMBL" id="KAB8267872.1"/>
    </source>
</evidence>
<dbReference type="EMBL" id="ML732886">
    <property type="protein sequence ID" value="KAB8267872.1"/>
    <property type="molecule type" value="Genomic_DNA"/>
</dbReference>
<accession>A0A5N6IMG2</accession>
<proteinExistence type="predicted"/>
<keyword evidence="2" id="KW-1185">Reference proteome</keyword>
<reference evidence="1 2" key="1">
    <citation type="submission" date="2019-04" db="EMBL/GenBank/DDBJ databases">
        <title>Fungal friends and foes A comparative genomics study of 23 Aspergillus species from section Flavi.</title>
        <authorList>
            <consortium name="DOE Joint Genome Institute"/>
            <person name="Kjaerbolling I."/>
            <person name="Vesth T.C."/>
            <person name="Frisvad J.C."/>
            <person name="Nybo J.L."/>
            <person name="Theobald S."/>
            <person name="Kildgaard S."/>
            <person name="Petersen T.I."/>
            <person name="Kuo A."/>
            <person name="Sato A."/>
            <person name="Lyhne E.K."/>
            <person name="Kogle M.E."/>
            <person name="Wiebenga A."/>
            <person name="Kun R.S."/>
            <person name="Lubbers R.J."/>
            <person name="Makela M.R."/>
            <person name="Barry K."/>
            <person name="Chovatia M."/>
            <person name="Clum A."/>
            <person name="Daum C."/>
            <person name="Haridas S."/>
            <person name="He G."/>
            <person name="LaButti K."/>
            <person name="Lipzen A."/>
            <person name="Mondo S."/>
            <person name="Pangilinan J."/>
            <person name="Riley R."/>
            <person name="Salamov A."/>
            <person name="Simmons B.A."/>
            <person name="Magnuson J.K."/>
            <person name="Henrissat B."/>
            <person name="Mortensen U.H."/>
            <person name="Larsen T.O."/>
            <person name="De vries R.P."/>
            <person name="Grigoriev I.V."/>
            <person name="Machida M."/>
            <person name="Baker S.E."/>
            <person name="Andersen M.R."/>
        </authorList>
    </citation>
    <scope>NUCLEOTIDE SEQUENCE [LARGE SCALE GENOMIC DNA]</scope>
    <source>
        <strain evidence="1 2">CBS 117635</strain>
    </source>
</reference>
<dbReference type="AlphaFoldDB" id="A0A5N6IMG2"/>
<sequence>MSTSSSVTSARLKVYQGWVQTWLRTSFSKDFLKELPPFDIDTIAHLLRDSNLDLLLDLNLLLQVVVSFQQRFKNGQITLGGTLPPSSEETNLLSERYDPRVQCACSGVLPTPSMQDASLVTPEICRSIERMRSAQNDVIRRHQEWNGHGLFTIGKLQDAVEELIFCNFDVDETLTICSGASIGSIPPINAPDRRPSARCDSDTDTYNKLFPTHEEIKLCADAKYFHAMACGGSLVDEGLLRAIADAGNDVLIGDYCEAATKDTLHLLQQTGAAAVAFLKVCNLAGVVSDWQLDVLVAAHIHFRVLGYYRNHAVPKLPGGLYGSRITGITTHRHIDIANTVGVVAASLATGQQLNEAEYMQLSYGTTLLNDLVDFRSDTMRKQRENPVIRGIRRSACDYIHKQMLDCLIHVRKLIESKQLLAMVTMAFCNWCVMASHHKLYELVHGVVESPVLKPCEYDGLEDQYELLLGALRPYGSLGSAGPNLGMKRKDLDQLYSSYRQSPEAHRAWLADMVRILMQPTAFRRIVDVVHYPWLGEIGDVQYCP</sequence>
<name>A0A5N6IMG2_9EURO</name>
<evidence type="ECO:0000313" key="2">
    <source>
        <dbReference type="Proteomes" id="UP000326289"/>
    </source>
</evidence>